<organism evidence="1">
    <name type="scientific">Arundo donax</name>
    <name type="common">Giant reed</name>
    <name type="synonym">Donax arundinaceus</name>
    <dbReference type="NCBI Taxonomy" id="35708"/>
    <lineage>
        <taxon>Eukaryota</taxon>
        <taxon>Viridiplantae</taxon>
        <taxon>Streptophyta</taxon>
        <taxon>Embryophyta</taxon>
        <taxon>Tracheophyta</taxon>
        <taxon>Spermatophyta</taxon>
        <taxon>Magnoliopsida</taxon>
        <taxon>Liliopsida</taxon>
        <taxon>Poales</taxon>
        <taxon>Poaceae</taxon>
        <taxon>PACMAD clade</taxon>
        <taxon>Arundinoideae</taxon>
        <taxon>Arundineae</taxon>
        <taxon>Arundo</taxon>
    </lineage>
</organism>
<name>A0A0A9D400_ARUDO</name>
<evidence type="ECO:0000313" key="1">
    <source>
        <dbReference type="EMBL" id="JAD83324.1"/>
    </source>
</evidence>
<dbReference type="EMBL" id="GBRH01214571">
    <property type="protein sequence ID" value="JAD83324.1"/>
    <property type="molecule type" value="Transcribed_RNA"/>
</dbReference>
<dbReference type="EMBL" id="GBRH01191802">
    <property type="protein sequence ID" value="JAE06094.1"/>
    <property type="molecule type" value="Transcribed_RNA"/>
</dbReference>
<reference evidence="1" key="2">
    <citation type="journal article" date="2015" name="Data Brief">
        <title>Shoot transcriptome of the giant reed, Arundo donax.</title>
        <authorList>
            <person name="Barrero R.A."/>
            <person name="Guerrero F.D."/>
            <person name="Moolhuijzen P."/>
            <person name="Goolsby J.A."/>
            <person name="Tidwell J."/>
            <person name="Bellgard S.E."/>
            <person name="Bellgard M.I."/>
        </authorList>
    </citation>
    <scope>NUCLEOTIDE SEQUENCE</scope>
    <source>
        <tissue evidence="1">Shoot tissue taken approximately 20 cm above the soil surface</tissue>
    </source>
</reference>
<reference evidence="1" key="1">
    <citation type="submission" date="2014-09" db="EMBL/GenBank/DDBJ databases">
        <authorList>
            <person name="Magalhaes I.L.F."/>
            <person name="Oliveira U."/>
            <person name="Santos F.R."/>
            <person name="Vidigal T.H.D.A."/>
            <person name="Brescovit A.D."/>
            <person name="Santos A.J."/>
        </authorList>
    </citation>
    <scope>NUCLEOTIDE SEQUENCE</scope>
    <source>
        <tissue evidence="1">Shoot tissue taken approximately 20 cm above the soil surface</tissue>
    </source>
</reference>
<sequence>MSLTCYVTVIQAKSYLSPRDLRPHLAIFPHHQHKARDLSCKLTPSTVPCI</sequence>
<protein>
    <submittedName>
        <fullName evidence="1">Uncharacterized protein</fullName>
    </submittedName>
</protein>
<proteinExistence type="predicted"/>
<accession>A0A0A9D400</accession>
<dbReference type="AlphaFoldDB" id="A0A0A9D400"/>